<dbReference type="SMART" id="SM00546">
    <property type="entry name" value="CUE"/>
    <property type="match status" value="1"/>
</dbReference>
<dbReference type="OrthoDB" id="1854593at2759"/>
<evidence type="ECO:0000313" key="10">
    <source>
        <dbReference type="EMBL" id="KOF83912.1"/>
    </source>
</evidence>
<dbReference type="GO" id="GO:0005811">
    <property type="term" value="C:lipid droplet"/>
    <property type="evidence" value="ECO:0007669"/>
    <property type="project" value="UniProtKB-SubCell"/>
</dbReference>
<feature type="transmembrane region" description="Helical" evidence="8">
    <location>
        <begin position="20"/>
        <end position="41"/>
    </location>
</feature>
<dbReference type="AlphaFoldDB" id="A0A0L8H3Y5"/>
<dbReference type="PROSITE" id="PS51140">
    <property type="entry name" value="CUE"/>
    <property type="match status" value="1"/>
</dbReference>
<dbReference type="Gene3D" id="1.10.8.10">
    <property type="entry name" value="DNA helicase RuvA subunit, C-terminal domain"/>
    <property type="match status" value="1"/>
</dbReference>
<gene>
    <name evidence="10" type="ORF">OCBIM_22023011mg</name>
</gene>
<dbReference type="InterPro" id="IPR003892">
    <property type="entry name" value="CUE"/>
</dbReference>
<feature type="transmembrane region" description="Helical" evidence="8">
    <location>
        <begin position="61"/>
        <end position="77"/>
    </location>
</feature>
<dbReference type="GO" id="GO:0005789">
    <property type="term" value="C:endoplasmic reticulum membrane"/>
    <property type="evidence" value="ECO:0007669"/>
    <property type="project" value="UniProtKB-SubCell"/>
</dbReference>
<evidence type="ECO:0000256" key="6">
    <source>
        <dbReference type="ARBA" id="ARBA00035634"/>
    </source>
</evidence>
<protein>
    <recommendedName>
        <fullName evidence="9">CUE domain-containing protein</fullName>
    </recommendedName>
</protein>
<keyword evidence="8" id="KW-0812">Transmembrane</keyword>
<sequence length="416" mass="47576">MSNIKIEKLFNFQRLPEGLALIPIIVYFPFGFLLAVVRFFIGLQTLLVSCILPKFSPVRSFILRVMCAVLGFIVIVDEHKRRDEKAKVIVTNHVSSFDHFTTALVYPSLLPSVCELFPTLEWILGWKDFGFKQNKESFLNNVKGFCSSSNIPLLVHPEGSSTNGRYGLLKFCTWPFSLDFPLQPMTLHVSRPNIFQIAVTTLNSRWWEDLFWCLFVPVTWFTIRCLPVMEKPLSVSAEEFSEDVRQKVAADLHLIATDYTTADKAELQKKYLNSKFQDEITEQHQQHKDQDTDLLLNMDAEMRKMVTQVQDVLPNVSIKEITKVLAQTKDVDTTITNILENQSTSENSKPTSGSSPENISNGYTTTEVLPAADTPNVYKSVAFSSSGKVRQQSLEERKNQMLFNARQRYLRKQKLN</sequence>
<reference evidence="10" key="1">
    <citation type="submission" date="2015-07" db="EMBL/GenBank/DDBJ databases">
        <title>MeaNS - Measles Nucleotide Surveillance Program.</title>
        <authorList>
            <person name="Tran T."/>
            <person name="Druce J."/>
        </authorList>
    </citation>
    <scope>NUCLEOTIDE SEQUENCE</scope>
    <source>
        <strain evidence="10">UCB-OBI-ISO-001</strain>
        <tissue evidence="10">Gonad</tissue>
    </source>
</reference>
<dbReference type="PANTHER" id="PTHR15486">
    <property type="entry name" value="ANCIENT UBIQUITOUS PROTEIN"/>
    <property type="match status" value="1"/>
</dbReference>
<dbReference type="KEGG" id="obi:106872977"/>
<dbReference type="GO" id="GO:0043130">
    <property type="term" value="F:ubiquitin binding"/>
    <property type="evidence" value="ECO:0007669"/>
    <property type="project" value="InterPro"/>
</dbReference>
<evidence type="ECO:0000256" key="2">
    <source>
        <dbReference type="ARBA" id="ARBA00004502"/>
    </source>
</evidence>
<feature type="region of interest" description="Disordered" evidence="7">
    <location>
        <begin position="339"/>
        <end position="363"/>
    </location>
</feature>
<evidence type="ECO:0000259" key="9">
    <source>
        <dbReference type="PROSITE" id="PS51140"/>
    </source>
</evidence>
<keyword evidence="5 8" id="KW-0472">Membrane</keyword>
<dbReference type="PANTHER" id="PTHR15486:SF96">
    <property type="entry name" value="LIPID DROPLET-REGULATING VLDL ASSEMBLY FACTOR AUP1"/>
    <property type="match status" value="1"/>
</dbReference>
<dbReference type="EMBL" id="KQ419338">
    <property type="protein sequence ID" value="KOF83912.1"/>
    <property type="molecule type" value="Genomic_DNA"/>
</dbReference>
<comment type="similarity">
    <text evidence="6">Belongs to the AUP1 family.</text>
</comment>
<keyword evidence="8" id="KW-1133">Transmembrane helix</keyword>
<name>A0A0L8H3Y5_OCTBM</name>
<dbReference type="STRING" id="37653.A0A0L8H3Y5"/>
<accession>A0A0L8H3Y5</accession>
<dbReference type="Pfam" id="PF02845">
    <property type="entry name" value="CUE"/>
    <property type="match status" value="1"/>
</dbReference>
<proteinExistence type="inferred from homology"/>
<evidence type="ECO:0000256" key="3">
    <source>
        <dbReference type="ARBA" id="ARBA00022677"/>
    </source>
</evidence>
<evidence type="ECO:0000256" key="8">
    <source>
        <dbReference type="SAM" id="Phobius"/>
    </source>
</evidence>
<dbReference type="GO" id="GO:0036503">
    <property type="term" value="P:ERAD pathway"/>
    <property type="evidence" value="ECO:0007669"/>
    <property type="project" value="TreeGrafter"/>
</dbReference>
<evidence type="ECO:0000256" key="5">
    <source>
        <dbReference type="ARBA" id="ARBA00023136"/>
    </source>
</evidence>
<keyword evidence="4" id="KW-0256">Endoplasmic reticulum</keyword>
<keyword evidence="3" id="KW-0551">Lipid droplet</keyword>
<evidence type="ECO:0000256" key="4">
    <source>
        <dbReference type="ARBA" id="ARBA00022824"/>
    </source>
</evidence>
<feature type="domain" description="CUE" evidence="9">
    <location>
        <begin position="301"/>
        <end position="343"/>
    </location>
</feature>
<evidence type="ECO:0000256" key="1">
    <source>
        <dbReference type="ARBA" id="ARBA00004406"/>
    </source>
</evidence>
<organism evidence="10">
    <name type="scientific">Octopus bimaculoides</name>
    <name type="common">California two-spotted octopus</name>
    <dbReference type="NCBI Taxonomy" id="37653"/>
    <lineage>
        <taxon>Eukaryota</taxon>
        <taxon>Metazoa</taxon>
        <taxon>Spiralia</taxon>
        <taxon>Lophotrochozoa</taxon>
        <taxon>Mollusca</taxon>
        <taxon>Cephalopoda</taxon>
        <taxon>Coleoidea</taxon>
        <taxon>Octopodiformes</taxon>
        <taxon>Octopoda</taxon>
        <taxon>Incirrata</taxon>
        <taxon>Octopodidae</taxon>
        <taxon>Octopus</taxon>
    </lineage>
</organism>
<evidence type="ECO:0000256" key="7">
    <source>
        <dbReference type="SAM" id="MobiDB-lite"/>
    </source>
</evidence>
<comment type="subcellular location">
    <subcellularLocation>
        <location evidence="1">Endoplasmic reticulum membrane</location>
        <topology evidence="1">Peripheral membrane protein</topology>
    </subcellularLocation>
    <subcellularLocation>
        <location evidence="2">Lipid droplet</location>
    </subcellularLocation>
</comment>